<dbReference type="GO" id="GO:0006508">
    <property type="term" value="P:proteolysis"/>
    <property type="evidence" value="ECO:0007669"/>
    <property type="project" value="InterPro"/>
</dbReference>
<dbReference type="GO" id="GO:0004252">
    <property type="term" value="F:serine-type endopeptidase activity"/>
    <property type="evidence" value="ECO:0007669"/>
    <property type="project" value="InterPro"/>
</dbReference>
<dbReference type="Gene3D" id="2.40.10.10">
    <property type="entry name" value="Trypsin-like serine proteases"/>
    <property type="match status" value="1"/>
</dbReference>
<dbReference type="RefSeq" id="WP_164734057.1">
    <property type="nucleotide sequence ID" value="NZ_CP031422.1"/>
</dbReference>
<dbReference type="Proteomes" id="UP000274841">
    <property type="component" value="Chromosome"/>
</dbReference>
<dbReference type="InterPro" id="IPR001254">
    <property type="entry name" value="Trypsin_dom"/>
</dbReference>
<dbReference type="GO" id="GO:0046373">
    <property type="term" value="P:L-arabinose metabolic process"/>
    <property type="evidence" value="ECO:0007669"/>
    <property type="project" value="InterPro"/>
</dbReference>
<dbReference type="SMART" id="SM00458">
    <property type="entry name" value="RICIN"/>
    <property type="match status" value="2"/>
</dbReference>
<dbReference type="PRINTS" id="PR00722">
    <property type="entry name" value="CHYMOTRYPSIN"/>
</dbReference>
<dbReference type="InterPro" id="IPR000772">
    <property type="entry name" value="Ricin_B_lectin"/>
</dbReference>
<dbReference type="KEGG" id="moy:CVS54_00112"/>
<dbReference type="AlphaFoldDB" id="A0A3Q9J6H7"/>
<reference evidence="2 3" key="1">
    <citation type="submission" date="2018-08" db="EMBL/GenBank/DDBJ databases">
        <title>Microbacterium oxydans strain HG3.</title>
        <authorList>
            <person name="ORTET P."/>
        </authorList>
    </citation>
    <scope>NUCLEOTIDE SEQUENCE [LARGE SCALE GENOMIC DNA]</scope>
    <source>
        <strain evidence="2 3">HG3</strain>
    </source>
</reference>
<sequence>MFSLKVPRRGRGVAVGVAAALVSALLVSVPVSVAVADDAPGYLVESGAYPDGAAVGAAAGIVLKDGNGGLRVVTCAAGTGQVEVEFEKSGKRAKVCFETAFRPAVLNLEIAASFGVKAGAQSMDVTYSVAGGPETEIPVPANGRRTVDQNQTGQSTVVVIEVNAVSTDVPATTTTHPRTAITKVRTGLGSCTGTLVDRSWVLTAASCFAADPATLVAGAPADPARVLFGPDVANDKVASGTGELGVKIARLEPAGNGQDAVLAKLETPVDDIAPMPIATSAPVAGQDVAFTGFGRTNNVWVPLASRTNTYPVTAVNAATVTGAASGASLCLGDGGAPGVRDINGTKTLLALASQASQAGCYGSGIPAGTGSITATRGDVIAPWVATTIENGRKLAGISAAQVLEIENIAQAGSCVTTKDRNTGVGSVIVGVGCTEVWQQRRWELVAVTPTVFALRNYVNRDKCIAADAAGTGVVQAVCATTDPKQQWTFREQRAGAVSIVNAASGKVLSAPTATTVSLRADTGANADRWKYRNVTKMRYDAATIGSYVSLRTAVGGKSVVAGAASAQVTVNDVVATSPLATRTASTFRVVAGLADAQCYSFESITVPGQYLYMNMGGLVTLTPPTVPYRATWCAEDAAFGQGITFSTATDSWRVMRSHANGLVYGGASWYAGIPIADDSQNFVPDTAWTIGEAWAPPTLAPAQVLELESVAQGGKCLTAKDRSAVAGAVIVAVGCSEVWQVRQWELVESGAGAFALRNTVTRTLCLGSADTAGSAVVQAPCDLTDAKQRWSFTTLPSGVVTVLNAGSGKALAAPTAGTVALAAPVAASPQQQWRYRNATKMRYDIAPVGSLVSLRTAETGKSLSATAGGAQATIPMITEASTSSARKDATFRVVQGLANPQCYSFESLSAPGQYLYMNIGGNVILSAPTVPYRATWCAEDAAFGKGFSFSVSGDSWRVMRSYKNGLVYGGASWWAGIPNADDTQNYIPDVAWTVGAPWVTAP</sequence>
<dbReference type="Pfam" id="PF00652">
    <property type="entry name" value="Ricin_B_lectin"/>
    <property type="match status" value="2"/>
</dbReference>
<evidence type="ECO:0000313" key="2">
    <source>
        <dbReference type="EMBL" id="AZS38815.1"/>
    </source>
</evidence>
<dbReference type="InterPro" id="IPR007934">
    <property type="entry name" value="AbfB_ABD"/>
</dbReference>
<dbReference type="Pfam" id="PF00089">
    <property type="entry name" value="Trypsin"/>
    <property type="match status" value="1"/>
</dbReference>
<protein>
    <recommendedName>
        <fullName evidence="1">Peptidase S1 domain-containing protein</fullName>
    </recommendedName>
</protein>
<dbReference type="Gene3D" id="2.80.10.50">
    <property type="match status" value="4"/>
</dbReference>
<dbReference type="InterPro" id="IPR036195">
    <property type="entry name" value="AbfB_ABD_sf"/>
</dbReference>
<proteinExistence type="predicted"/>
<organism evidence="2 3">
    <name type="scientific">Microbacterium oxydans</name>
    <dbReference type="NCBI Taxonomy" id="82380"/>
    <lineage>
        <taxon>Bacteria</taxon>
        <taxon>Bacillati</taxon>
        <taxon>Actinomycetota</taxon>
        <taxon>Actinomycetes</taxon>
        <taxon>Micrococcales</taxon>
        <taxon>Microbacteriaceae</taxon>
        <taxon>Microbacterium</taxon>
    </lineage>
</organism>
<dbReference type="InterPro" id="IPR035992">
    <property type="entry name" value="Ricin_B-like_lectins"/>
</dbReference>
<dbReference type="EMBL" id="CP031422">
    <property type="protein sequence ID" value="AZS38815.1"/>
    <property type="molecule type" value="Genomic_DNA"/>
</dbReference>
<dbReference type="CDD" id="cd00161">
    <property type="entry name" value="beta-trefoil_Ricin-like"/>
    <property type="match status" value="2"/>
</dbReference>
<feature type="domain" description="Peptidase S1" evidence="1">
    <location>
        <begin position="129"/>
        <end position="389"/>
    </location>
</feature>
<name>A0A3Q9J6H7_9MICO</name>
<dbReference type="SMART" id="SM00020">
    <property type="entry name" value="Tryp_SPc"/>
    <property type="match status" value="1"/>
</dbReference>
<dbReference type="Pfam" id="PF05270">
    <property type="entry name" value="AbfB"/>
    <property type="match status" value="2"/>
</dbReference>
<dbReference type="PROSITE" id="PS50240">
    <property type="entry name" value="TRYPSIN_DOM"/>
    <property type="match status" value="1"/>
</dbReference>
<dbReference type="SUPFAM" id="SSF50370">
    <property type="entry name" value="Ricin B-like lectins"/>
    <property type="match status" value="2"/>
</dbReference>
<evidence type="ECO:0000259" key="1">
    <source>
        <dbReference type="PROSITE" id="PS50240"/>
    </source>
</evidence>
<dbReference type="GO" id="GO:0046556">
    <property type="term" value="F:alpha-L-arabinofuranosidase activity"/>
    <property type="evidence" value="ECO:0007669"/>
    <property type="project" value="InterPro"/>
</dbReference>
<dbReference type="SUPFAM" id="SSF110221">
    <property type="entry name" value="AbfB domain"/>
    <property type="match status" value="2"/>
</dbReference>
<dbReference type="PROSITE" id="PS50231">
    <property type="entry name" value="RICIN_B_LECTIN"/>
    <property type="match status" value="2"/>
</dbReference>
<gene>
    <name evidence="2" type="ORF">CVS54_00112</name>
</gene>
<dbReference type="InterPro" id="IPR009003">
    <property type="entry name" value="Peptidase_S1_PA"/>
</dbReference>
<dbReference type="SUPFAM" id="SSF50494">
    <property type="entry name" value="Trypsin-like serine proteases"/>
    <property type="match status" value="1"/>
</dbReference>
<evidence type="ECO:0000313" key="3">
    <source>
        <dbReference type="Proteomes" id="UP000274841"/>
    </source>
</evidence>
<accession>A0A3Q9J6H7</accession>
<dbReference type="InterPro" id="IPR001314">
    <property type="entry name" value="Peptidase_S1A"/>
</dbReference>
<dbReference type="InterPro" id="IPR043504">
    <property type="entry name" value="Peptidase_S1_PA_chymotrypsin"/>
</dbReference>